<dbReference type="Pfam" id="PF12529">
    <property type="entry name" value="Xylo_C"/>
    <property type="match status" value="1"/>
</dbReference>
<dbReference type="AlphaFoldDB" id="A0AAW1L787"/>
<feature type="domain" description="WSC" evidence="21">
    <location>
        <begin position="169"/>
        <end position="263"/>
    </location>
</feature>
<evidence type="ECO:0000256" key="1">
    <source>
        <dbReference type="ARBA" id="ARBA00004323"/>
    </source>
</evidence>
<dbReference type="PANTHER" id="PTHR46025">
    <property type="entry name" value="XYLOSYLTRANSFERASE OXT"/>
    <property type="match status" value="1"/>
</dbReference>
<evidence type="ECO:0000256" key="3">
    <source>
        <dbReference type="ARBA" id="ARBA00004840"/>
    </source>
</evidence>
<dbReference type="Pfam" id="PF01822">
    <property type="entry name" value="WSC"/>
    <property type="match status" value="1"/>
</dbReference>
<evidence type="ECO:0000256" key="4">
    <source>
        <dbReference type="ARBA" id="ARBA00005093"/>
    </source>
</evidence>
<comment type="caution">
    <text evidence="22">The sequence shown here is derived from an EMBL/GenBank/DDBJ whole genome shotgun (WGS) entry which is preliminary data.</text>
</comment>
<keyword evidence="7" id="KW-0328">Glycosyltransferase</keyword>
<keyword evidence="23" id="KW-1185">Reference proteome</keyword>
<keyword evidence="16" id="KW-1015">Disulfide bond</keyword>
<evidence type="ECO:0000256" key="10">
    <source>
        <dbReference type="ARBA" id="ARBA00022723"/>
    </source>
</evidence>
<accession>A0AAW1L787</accession>
<sequence>MVIPRNADNTRWMPRYRTFFIICALILFFQLYLAFRFFTLNHASNSWSPHKLSKSELSDLDNNVNSARRIKDSLSDDEDLKFGEKDHKNKKQTDKNHSVNRTIVKLRLEELDFVPACEIVTREAISAIHRAKTQKCKQEISNTTCLIQKGLLYPKKLPNFCESKNSVLIGKSLGCFKDEKNFRVLNGYYGNNKDKNSPESCIYLCLQSGFSYAGVQYSTECFCGNDEPSLSLKLPDSSCNMKCPADPHLICGGYYTMNIYYTGVKKFVPQEANESTNSNEPKVKIVFLLTLNGRALRQIKRLIKNLFHKDHYFYIHVDIRQDYLFRELRKLEKTFNNVKVTRKRFATIWGGASLLKMLLSSMRELLQMDWQWDFIINLSESDYPVKTVTRLVDFLSANKNKNFVKSHGREVQRFIQKQGLDKTFVECDTHMWRIGDRKLPWGVQIDGGSDWVALSHNFVSYVANSHPDELVAGLIVLFKYTLLPAESFFHTVLRNSVFCNTYVDNNLHVTNWKRKLGCKCQYKHVVDWCGCSPNDFKPEDWLRIQNTESRQLFFARKFEPIINQAIILKLDQWLYGADFGKKIKNMNSYWHNMYHYLDIDNTDDAILTVSDSISRITSKHLSSNACSINSSTVMEVTYYHHKDIHKKTLVFFEGYLNKIGKMTFETGFKPKNTLIILKQNSISVRLNHIFVGSDYDQKEQVSRNFPRILGPYSEPAIIYEFSTTFDSGSKSNNITFLWLDPTNKLLEVSDIVIDDGFNDGHIKPTFKQPLLPGSWSVKLISKSEIFAEIKFLVIPLRFYSRNLILPTQVELVHGGNSYYKEFDGQWDKFLNHSNKQRLERLALANSKRFGPDLEEWIDNLVLKFYTTDVVCVASGSVNSDCWRDLPKCQDTEWSSLAPDPKSTITTINETSGTFDLW</sequence>
<evidence type="ECO:0000256" key="20">
    <source>
        <dbReference type="SAM" id="Phobius"/>
    </source>
</evidence>
<keyword evidence="14" id="KW-0333">Golgi apparatus</keyword>
<evidence type="ECO:0000313" key="23">
    <source>
        <dbReference type="Proteomes" id="UP001458880"/>
    </source>
</evidence>
<dbReference type="InterPro" id="IPR043538">
    <property type="entry name" value="XYLT"/>
</dbReference>
<protein>
    <recommendedName>
        <fullName evidence="6">protein xylosyltransferase</fullName>
        <ecNumber evidence="6">2.4.2.26</ecNumber>
    </recommendedName>
    <alternativeName>
        <fullName evidence="18">Peptide O-xylosyltransferase</fullName>
    </alternativeName>
</protein>
<evidence type="ECO:0000256" key="18">
    <source>
        <dbReference type="ARBA" id="ARBA00042865"/>
    </source>
</evidence>
<dbReference type="Proteomes" id="UP001458880">
    <property type="component" value="Unassembled WGS sequence"/>
</dbReference>
<dbReference type="InterPro" id="IPR003406">
    <property type="entry name" value="Glyco_trans_14"/>
</dbReference>
<evidence type="ECO:0000256" key="6">
    <source>
        <dbReference type="ARBA" id="ARBA00011972"/>
    </source>
</evidence>
<evidence type="ECO:0000313" key="22">
    <source>
        <dbReference type="EMBL" id="KAK9729868.1"/>
    </source>
</evidence>
<keyword evidence="8" id="KW-0808">Transferase</keyword>
<comment type="pathway">
    <text evidence="4">Glycan metabolism; heparan sulfate biosynthesis.</text>
</comment>
<name>A0AAW1L787_POPJA</name>
<evidence type="ECO:0000256" key="9">
    <source>
        <dbReference type="ARBA" id="ARBA00022692"/>
    </source>
</evidence>
<evidence type="ECO:0000256" key="15">
    <source>
        <dbReference type="ARBA" id="ARBA00023136"/>
    </source>
</evidence>
<dbReference type="EMBL" id="JASPKY010000156">
    <property type="protein sequence ID" value="KAK9729868.1"/>
    <property type="molecule type" value="Genomic_DNA"/>
</dbReference>
<dbReference type="PANTHER" id="PTHR46025:SF3">
    <property type="entry name" value="XYLOSYLTRANSFERASE OXT"/>
    <property type="match status" value="1"/>
</dbReference>
<gene>
    <name evidence="22" type="ORF">QE152_g15695</name>
</gene>
<keyword evidence="12" id="KW-0735">Signal-anchor</keyword>
<comment type="similarity">
    <text evidence="5">Belongs to the glycosyltransferase 14 family. XylT subfamily.</text>
</comment>
<organism evidence="22 23">
    <name type="scientific">Popillia japonica</name>
    <name type="common">Japanese beetle</name>
    <dbReference type="NCBI Taxonomy" id="7064"/>
    <lineage>
        <taxon>Eukaryota</taxon>
        <taxon>Metazoa</taxon>
        <taxon>Ecdysozoa</taxon>
        <taxon>Arthropoda</taxon>
        <taxon>Hexapoda</taxon>
        <taxon>Insecta</taxon>
        <taxon>Pterygota</taxon>
        <taxon>Neoptera</taxon>
        <taxon>Endopterygota</taxon>
        <taxon>Coleoptera</taxon>
        <taxon>Polyphaga</taxon>
        <taxon>Scarabaeiformia</taxon>
        <taxon>Scarabaeidae</taxon>
        <taxon>Rutelinae</taxon>
        <taxon>Popillia</taxon>
    </lineage>
</organism>
<proteinExistence type="inferred from homology"/>
<reference evidence="22 23" key="1">
    <citation type="journal article" date="2024" name="BMC Genomics">
        <title>De novo assembly and annotation of Popillia japonica's genome with initial clues to its potential as an invasive pest.</title>
        <authorList>
            <person name="Cucini C."/>
            <person name="Boschi S."/>
            <person name="Funari R."/>
            <person name="Cardaioli E."/>
            <person name="Iannotti N."/>
            <person name="Marturano G."/>
            <person name="Paoli F."/>
            <person name="Bruttini M."/>
            <person name="Carapelli A."/>
            <person name="Frati F."/>
            <person name="Nardi F."/>
        </authorList>
    </citation>
    <scope>NUCLEOTIDE SEQUENCE [LARGE SCALE GENOMIC DNA]</scope>
    <source>
        <strain evidence="22">DMR45628</strain>
    </source>
</reference>
<evidence type="ECO:0000256" key="12">
    <source>
        <dbReference type="ARBA" id="ARBA00022968"/>
    </source>
</evidence>
<feature type="transmembrane region" description="Helical" evidence="20">
    <location>
        <begin position="19"/>
        <end position="38"/>
    </location>
</feature>
<evidence type="ECO:0000256" key="2">
    <source>
        <dbReference type="ARBA" id="ARBA00004648"/>
    </source>
</evidence>
<dbReference type="GO" id="GO:0050650">
    <property type="term" value="P:chondroitin sulfate proteoglycan biosynthetic process"/>
    <property type="evidence" value="ECO:0007669"/>
    <property type="project" value="TreeGrafter"/>
</dbReference>
<comment type="catalytic activity">
    <reaction evidence="19">
        <text>UDP-alpha-D-xylose + L-seryl-[protein] = 3-O-(beta-D-xylosyl)-L-seryl-[protein] + UDP + H(+)</text>
        <dbReference type="Rhea" id="RHEA:50192"/>
        <dbReference type="Rhea" id="RHEA-COMP:9863"/>
        <dbReference type="Rhea" id="RHEA-COMP:12567"/>
        <dbReference type="ChEBI" id="CHEBI:15378"/>
        <dbReference type="ChEBI" id="CHEBI:29999"/>
        <dbReference type="ChEBI" id="CHEBI:57632"/>
        <dbReference type="ChEBI" id="CHEBI:58223"/>
        <dbReference type="ChEBI" id="CHEBI:132085"/>
        <dbReference type="EC" id="2.4.2.26"/>
    </reaction>
</comment>
<keyword evidence="9 20" id="KW-0812">Transmembrane</keyword>
<dbReference type="GO" id="GO:0000139">
    <property type="term" value="C:Golgi membrane"/>
    <property type="evidence" value="ECO:0007669"/>
    <property type="project" value="UniProtKB-SubCell"/>
</dbReference>
<evidence type="ECO:0000256" key="14">
    <source>
        <dbReference type="ARBA" id="ARBA00023034"/>
    </source>
</evidence>
<keyword evidence="13 20" id="KW-1133">Transmembrane helix</keyword>
<evidence type="ECO:0000256" key="7">
    <source>
        <dbReference type="ARBA" id="ARBA00022676"/>
    </source>
</evidence>
<comment type="subcellular location">
    <subcellularLocation>
        <location evidence="2">Endoplasmic reticulum membrane</location>
        <topology evidence="2">Single-pass type II membrane protein</topology>
    </subcellularLocation>
    <subcellularLocation>
        <location evidence="1">Golgi apparatus membrane</location>
        <topology evidence="1">Single-pass type II membrane protein</topology>
    </subcellularLocation>
</comment>
<dbReference type="EC" id="2.4.2.26" evidence="6"/>
<comment type="pathway">
    <text evidence="3">Glycan metabolism; chondroitin sulfate biosynthesis.</text>
</comment>
<keyword evidence="15 20" id="KW-0472">Membrane</keyword>
<keyword evidence="11" id="KW-0256">Endoplasmic reticulum</keyword>
<keyword evidence="17" id="KW-0325">Glycoprotein</keyword>
<dbReference type="GO" id="GO:0015012">
    <property type="term" value="P:heparan sulfate proteoglycan biosynthetic process"/>
    <property type="evidence" value="ECO:0007669"/>
    <property type="project" value="TreeGrafter"/>
</dbReference>
<dbReference type="GO" id="GO:0046872">
    <property type="term" value="F:metal ion binding"/>
    <property type="evidence" value="ECO:0007669"/>
    <property type="project" value="UniProtKB-KW"/>
</dbReference>
<evidence type="ECO:0000256" key="11">
    <source>
        <dbReference type="ARBA" id="ARBA00022824"/>
    </source>
</evidence>
<dbReference type="GO" id="GO:0005789">
    <property type="term" value="C:endoplasmic reticulum membrane"/>
    <property type="evidence" value="ECO:0007669"/>
    <property type="project" value="UniProtKB-SubCell"/>
</dbReference>
<dbReference type="InterPro" id="IPR024448">
    <property type="entry name" value="XylT_C"/>
</dbReference>
<dbReference type="Pfam" id="PF02485">
    <property type="entry name" value="Branch"/>
    <property type="match status" value="1"/>
</dbReference>
<evidence type="ECO:0000259" key="21">
    <source>
        <dbReference type="PROSITE" id="PS51212"/>
    </source>
</evidence>
<dbReference type="SMART" id="SM00321">
    <property type="entry name" value="WSC"/>
    <property type="match status" value="1"/>
</dbReference>
<dbReference type="GO" id="GO:0030158">
    <property type="term" value="F:protein xylosyltransferase activity"/>
    <property type="evidence" value="ECO:0007669"/>
    <property type="project" value="UniProtKB-EC"/>
</dbReference>
<evidence type="ECO:0000256" key="8">
    <source>
        <dbReference type="ARBA" id="ARBA00022679"/>
    </source>
</evidence>
<evidence type="ECO:0000256" key="17">
    <source>
        <dbReference type="ARBA" id="ARBA00023180"/>
    </source>
</evidence>
<dbReference type="InterPro" id="IPR002889">
    <property type="entry name" value="WSC_carb-bd"/>
</dbReference>
<dbReference type="PROSITE" id="PS51212">
    <property type="entry name" value="WSC"/>
    <property type="match status" value="1"/>
</dbReference>
<evidence type="ECO:0000256" key="19">
    <source>
        <dbReference type="ARBA" id="ARBA00047847"/>
    </source>
</evidence>
<keyword evidence="10" id="KW-0479">Metal-binding</keyword>
<evidence type="ECO:0000256" key="13">
    <source>
        <dbReference type="ARBA" id="ARBA00022989"/>
    </source>
</evidence>
<evidence type="ECO:0000256" key="16">
    <source>
        <dbReference type="ARBA" id="ARBA00023157"/>
    </source>
</evidence>
<evidence type="ECO:0000256" key="5">
    <source>
        <dbReference type="ARBA" id="ARBA00010195"/>
    </source>
</evidence>